<accession>A0A916XY02</accession>
<name>A0A916XY02_9HYPH</name>
<feature type="domain" description="Toprim" evidence="2">
    <location>
        <begin position="221"/>
        <end position="302"/>
    </location>
</feature>
<dbReference type="Proteomes" id="UP000613160">
    <property type="component" value="Unassembled WGS sequence"/>
</dbReference>
<dbReference type="SMART" id="SM00493">
    <property type="entry name" value="TOPRIM"/>
    <property type="match status" value="1"/>
</dbReference>
<evidence type="ECO:0000313" key="3">
    <source>
        <dbReference type="EMBL" id="GGD19939.1"/>
    </source>
</evidence>
<dbReference type="RefSeq" id="WP_188850819.1">
    <property type="nucleotide sequence ID" value="NZ_BMJJ01000005.1"/>
</dbReference>
<dbReference type="Pfam" id="PF13362">
    <property type="entry name" value="Toprim_3"/>
    <property type="match status" value="1"/>
</dbReference>
<dbReference type="SUPFAM" id="SSF52540">
    <property type="entry name" value="P-loop containing nucleoside triphosphate hydrolases"/>
    <property type="match status" value="1"/>
</dbReference>
<evidence type="ECO:0000313" key="4">
    <source>
        <dbReference type="Proteomes" id="UP000613160"/>
    </source>
</evidence>
<feature type="region of interest" description="Disordered" evidence="1">
    <location>
        <begin position="355"/>
        <end position="394"/>
    </location>
</feature>
<reference evidence="3" key="2">
    <citation type="submission" date="2020-09" db="EMBL/GenBank/DDBJ databases">
        <authorList>
            <person name="Sun Q."/>
            <person name="Zhou Y."/>
        </authorList>
    </citation>
    <scope>NUCLEOTIDE SEQUENCE</scope>
    <source>
        <strain evidence="3">CGMCC 1.15493</strain>
    </source>
</reference>
<comment type="caution">
    <text evidence="3">The sequence shown here is derived from an EMBL/GenBank/DDBJ whole genome shotgun (WGS) entry which is preliminary data.</text>
</comment>
<gene>
    <name evidence="3" type="ORF">GCM10011335_23550</name>
</gene>
<organism evidence="3 4">
    <name type="scientific">Aureimonas glaciei</name>
    <dbReference type="NCBI Taxonomy" id="1776957"/>
    <lineage>
        <taxon>Bacteria</taxon>
        <taxon>Pseudomonadati</taxon>
        <taxon>Pseudomonadota</taxon>
        <taxon>Alphaproteobacteria</taxon>
        <taxon>Hyphomicrobiales</taxon>
        <taxon>Aurantimonadaceae</taxon>
        <taxon>Aureimonas</taxon>
    </lineage>
</organism>
<reference evidence="3" key="1">
    <citation type="journal article" date="2014" name="Int. J. Syst. Evol. Microbiol.">
        <title>Complete genome sequence of Corynebacterium casei LMG S-19264T (=DSM 44701T), isolated from a smear-ripened cheese.</title>
        <authorList>
            <consortium name="US DOE Joint Genome Institute (JGI-PGF)"/>
            <person name="Walter F."/>
            <person name="Albersmeier A."/>
            <person name="Kalinowski J."/>
            <person name="Ruckert C."/>
        </authorList>
    </citation>
    <scope>NUCLEOTIDE SEQUENCE</scope>
    <source>
        <strain evidence="3">CGMCC 1.15493</strain>
    </source>
</reference>
<dbReference type="InterPro" id="IPR034154">
    <property type="entry name" value="TOPRIM_DnaG/twinkle"/>
</dbReference>
<keyword evidence="4" id="KW-1185">Reference proteome</keyword>
<dbReference type="AlphaFoldDB" id="A0A916XY02"/>
<dbReference type="InterPro" id="IPR027417">
    <property type="entry name" value="P-loop_NTPase"/>
</dbReference>
<protein>
    <recommendedName>
        <fullName evidence="2">Toprim domain-containing protein</fullName>
    </recommendedName>
</protein>
<dbReference type="EMBL" id="BMJJ01000005">
    <property type="protein sequence ID" value="GGD19939.1"/>
    <property type="molecule type" value="Genomic_DNA"/>
</dbReference>
<dbReference type="CDD" id="cd01029">
    <property type="entry name" value="TOPRIM_primases"/>
    <property type="match status" value="1"/>
</dbReference>
<proteinExistence type="predicted"/>
<dbReference type="InterPro" id="IPR006171">
    <property type="entry name" value="TOPRIM_dom"/>
</dbReference>
<evidence type="ECO:0000256" key="1">
    <source>
        <dbReference type="SAM" id="MobiDB-lite"/>
    </source>
</evidence>
<evidence type="ECO:0000259" key="2">
    <source>
        <dbReference type="SMART" id="SM00493"/>
    </source>
</evidence>
<sequence length="964" mass="104851">MPVTKGDGDHVADFLDAMRSAGIRMDTAGGHPIADGKLHRANSLDPKRKGKKDIYYVLHLDHPASGHFGDFKLGIEDTWTAKRPTAMTAAERSILRERIDRERADRAEDTRIGYEMAAAAATTLMTASTKANPEHPYLARKSLPVFPGLRQLKENVRYQIHDKEKPNRTARAGTLIVPMFSPTGAIVGVQTIDDTGKKLFLKGTPKAGNYHSIGKAPEPGGRIFIAEGYATGARIHSATGALVIVAFDSGNLKSVAVAIRAKYPEADIIIAADNDRFTKTPVDNPGLTMAREAAKEIGVFVAVPHFDDASIEAGGAAPRDFSDFDDLFRLSGLEPVRAALAAAAAPNVVSFEAEKAKRAAPSDEPPPAMPDDYDPADREYGPAGGEDDTPHPLADFGQPHFRCLGIGKTTCYYQPSDVSEVIELSASSHKAENMMILAPLQWWEIEFPGKGKEGGVDWKAAVNACIRSCKSRGKFVSHNRVRGRGAWFEGEDSIFHAGDQLVINNEARRISHHHSRHVYDAGEPLDVDMDRPATQEVAREFLSICKSLRWSAPLSGYLLAGFCVVAPVCGFLTWRPHIWINGPAGAGKSTVMDKIVKRGLGTTAISIVGNTTEAGIRGALGMDALPVIFDEAEPRDMHSQARIRAILDLARVAASESDGVIMKGTSNQGTKGYRARSMFVFASINTQIEGYADETRYTQLTLAKPDADTPEQERANKEHYATLVSRMLTTIDATFARRMLARTIHHLPTLRHNVAIFTEAAAMHLGVQRLGDQLGPLLAGAYLLNSERKATLEEALKWISANDWADHSAKNAVKDQDRFVQHLSGHLVKHMTPEGGTWERTVGELIELSTHPDRVKIVGADGYDQVVDNKARKSAIAALVRLGIKVQMRQGAAVVYVSTSAEALKSRVLKGTEWAGTNIRTILKNIDGAVAHKGNHYFMAGINTPFVELPIEALVGERMPGDDV</sequence>